<dbReference type="InterPro" id="IPR024173">
    <property type="entry name" value="Pesterase_MJ0037-like"/>
</dbReference>
<accession>A0A9Q4C2Y4</accession>
<dbReference type="RefSeq" id="WP_266086119.1">
    <property type="nucleotide sequence ID" value="NZ_RKLV01000002.1"/>
</dbReference>
<dbReference type="InterPro" id="IPR029052">
    <property type="entry name" value="Metallo-depent_PP-like"/>
</dbReference>
<reference evidence="1" key="1">
    <citation type="submission" date="2022-09" db="EMBL/GenBank/DDBJ databases">
        <title>Haloadaptaus new haloarchaeum isolated from saline soil.</title>
        <authorList>
            <person name="Duran-Viseras A."/>
            <person name="Sanchez-Porro C."/>
            <person name="Ventosa A."/>
        </authorList>
    </citation>
    <scope>NUCLEOTIDE SEQUENCE</scope>
    <source>
        <strain evidence="1">F3-133</strain>
    </source>
</reference>
<dbReference type="SUPFAM" id="SSF56300">
    <property type="entry name" value="Metallo-dependent phosphatases"/>
    <property type="match status" value="1"/>
</dbReference>
<organism evidence="1 2">
    <name type="scientific">Halorutilus salinus</name>
    <dbReference type="NCBI Taxonomy" id="2487751"/>
    <lineage>
        <taxon>Archaea</taxon>
        <taxon>Methanobacteriati</taxon>
        <taxon>Methanobacteriota</taxon>
        <taxon>Stenosarchaea group</taxon>
        <taxon>Halobacteria</taxon>
        <taxon>Halorutilales</taxon>
        <taxon>Halorutilaceae</taxon>
        <taxon>Halorutilus</taxon>
    </lineage>
</organism>
<proteinExistence type="predicted"/>
<protein>
    <submittedName>
        <fullName evidence="1">Metallophosphoesterase</fullName>
    </submittedName>
</protein>
<keyword evidence="2" id="KW-1185">Reference proteome</keyword>
<name>A0A9Q4C2Y4_9EURY</name>
<dbReference type="Gene3D" id="3.60.21.10">
    <property type="match status" value="1"/>
</dbReference>
<gene>
    <name evidence="1" type="ORF">EGH25_03095</name>
</gene>
<comment type="caution">
    <text evidence="1">The sequence shown here is derived from an EMBL/GenBank/DDBJ whole genome shotgun (WGS) entry which is preliminary data.</text>
</comment>
<sequence>MIEGDEGSETPAGGFEDLSFGAGAVYVPEEDVASVSDLHVGLADAARRDGTALPFDEETALEEAVRDVLTRSEPSTLVFDGDVQHSFGGIGDAGDTVRRLERVTETYGAEPVFVEGNHDTDLDAVVETEAWHEEGDVVFVHGDTVPANLPDASLYVVGHDHPTVEIEGQKQSCFLHGPYEDAAVVMTPALNPLCEGVVVNEMRAYDFMSPFVRDFDRFRVAVETRDEALRFPPIDDFRRML</sequence>
<dbReference type="EMBL" id="RKLV01000002">
    <property type="protein sequence ID" value="MCX2818338.1"/>
    <property type="molecule type" value="Genomic_DNA"/>
</dbReference>
<dbReference type="PANTHER" id="PTHR39323">
    <property type="entry name" value="BLR1149 PROTEIN"/>
    <property type="match status" value="1"/>
</dbReference>
<dbReference type="Proteomes" id="UP001149411">
    <property type="component" value="Unassembled WGS sequence"/>
</dbReference>
<evidence type="ECO:0000313" key="2">
    <source>
        <dbReference type="Proteomes" id="UP001149411"/>
    </source>
</evidence>
<dbReference type="AlphaFoldDB" id="A0A9Q4C2Y4"/>
<dbReference type="PIRSF" id="PIRSF000887">
    <property type="entry name" value="Pesterase_MJ0037"/>
    <property type="match status" value="1"/>
</dbReference>
<evidence type="ECO:0000313" key="1">
    <source>
        <dbReference type="EMBL" id="MCX2818338.1"/>
    </source>
</evidence>
<dbReference type="PANTHER" id="PTHR39323:SF1">
    <property type="entry name" value="BLR1149 PROTEIN"/>
    <property type="match status" value="1"/>
</dbReference>